<protein>
    <submittedName>
        <fullName evidence="1">Uncharacterized protein</fullName>
    </submittedName>
</protein>
<keyword evidence="2" id="KW-1185">Reference proteome</keyword>
<comment type="caution">
    <text evidence="1">The sequence shown here is derived from an EMBL/GenBank/DDBJ whole genome shotgun (WGS) entry which is preliminary data.</text>
</comment>
<gene>
    <name evidence="1" type="ORF">PMZ80_006712</name>
</gene>
<dbReference type="RefSeq" id="XP_064729523.1">
    <property type="nucleotide sequence ID" value="XM_064875123.1"/>
</dbReference>
<evidence type="ECO:0000313" key="1">
    <source>
        <dbReference type="EMBL" id="KAK5941433.1"/>
    </source>
</evidence>
<accession>A0ABR0RMG2</accession>
<proteinExistence type="predicted"/>
<sequence>MWANIRVSRFTQSSRMSRTISDTVTVGKLTYIFVNQPETTYIEFYRFKEPESAIRGKVGINGKPTEVHGGAIAVTEYGGGLRLYYLVDGIRVRELCLDHAAMEETDPAKAWYRDIQVIPSRV</sequence>
<dbReference type="Proteomes" id="UP001334248">
    <property type="component" value="Unassembled WGS sequence"/>
</dbReference>
<evidence type="ECO:0000313" key="2">
    <source>
        <dbReference type="Proteomes" id="UP001334248"/>
    </source>
</evidence>
<dbReference type="EMBL" id="JAVHJV010000007">
    <property type="protein sequence ID" value="KAK5941433.1"/>
    <property type="molecule type" value="Genomic_DNA"/>
</dbReference>
<organism evidence="1 2">
    <name type="scientific">Knufia obscura</name>
    <dbReference type="NCBI Taxonomy" id="1635080"/>
    <lineage>
        <taxon>Eukaryota</taxon>
        <taxon>Fungi</taxon>
        <taxon>Dikarya</taxon>
        <taxon>Ascomycota</taxon>
        <taxon>Pezizomycotina</taxon>
        <taxon>Eurotiomycetes</taxon>
        <taxon>Chaetothyriomycetidae</taxon>
        <taxon>Chaetothyriales</taxon>
        <taxon>Trichomeriaceae</taxon>
        <taxon>Knufia</taxon>
    </lineage>
</organism>
<dbReference type="GeneID" id="90000161"/>
<name>A0ABR0RMG2_9EURO</name>
<reference evidence="1 2" key="1">
    <citation type="journal article" date="2023" name="Res Sq">
        <title>Genomic and morphological characterization of Knufia obscura isolated from the Mars 2020 spacecraft assembly facility.</title>
        <authorList>
            <person name="Chander A.M."/>
            <person name="Teixeira M.M."/>
            <person name="Singh N.K."/>
            <person name="Williams M.P."/>
            <person name="Parker C.W."/>
            <person name="Leo P."/>
            <person name="Stajich J.E."/>
            <person name="Torok T."/>
            <person name="Tighe S."/>
            <person name="Mason C.E."/>
            <person name="Venkateswaran K."/>
        </authorList>
    </citation>
    <scope>NUCLEOTIDE SEQUENCE [LARGE SCALE GENOMIC DNA]</scope>
    <source>
        <strain evidence="1 2">CCFEE 5817</strain>
    </source>
</reference>